<sequence length="248" mass="26566">MVKLHHKAGLLNNVGVHLGDGFSRTEALADLEEAIKVGREAVEATPINSPDRAGRLNNLGIRLNDKFSRTGALADLEEAKQSFATSLGHLNAAINVRLQGGRRFLSIPHISSDKSAFEIAEQAINLIPLLSTRSLPNSDRRHLLSQISGLSSDAAAVALCSKKSPAIAIELLETGRAVIAGDNTSSAISYSPSYRVLITRKSVVSKTERRSLTKTLQVSTLIIYSSANVAHNASLVHGKVQSTETTRK</sequence>
<keyword evidence="1" id="KW-1185">Reference proteome</keyword>
<reference evidence="2" key="1">
    <citation type="journal article" date="2019" name="Mol. Biol. Evol.">
        <title>Blast fungal genomes show frequent chromosomal changes, gene gains and losses, and effector gene turnover.</title>
        <authorList>
            <person name="Gomez Luciano L.B."/>
            <person name="Jason Tsai I."/>
            <person name="Chuma I."/>
            <person name="Tosa Y."/>
            <person name="Chen Y.H."/>
            <person name="Li J.Y."/>
            <person name="Li M.Y."/>
            <person name="Jade Lu M.Y."/>
            <person name="Nakayashiki H."/>
            <person name="Li W.H."/>
        </authorList>
    </citation>
    <scope>NUCLEOTIDE SEQUENCE</scope>
    <source>
        <strain evidence="2">NI907</strain>
    </source>
</reference>
<dbReference type="GeneID" id="41967412"/>
<accession>A0A6P8AM50</accession>
<organism evidence="1 2">
    <name type="scientific">Pyricularia grisea</name>
    <name type="common">Crabgrass-specific blast fungus</name>
    <name type="synonym">Magnaporthe grisea</name>
    <dbReference type="NCBI Taxonomy" id="148305"/>
    <lineage>
        <taxon>Eukaryota</taxon>
        <taxon>Fungi</taxon>
        <taxon>Dikarya</taxon>
        <taxon>Ascomycota</taxon>
        <taxon>Pezizomycotina</taxon>
        <taxon>Sordariomycetes</taxon>
        <taxon>Sordariomycetidae</taxon>
        <taxon>Magnaporthales</taxon>
        <taxon>Pyriculariaceae</taxon>
        <taxon>Pyricularia</taxon>
    </lineage>
</organism>
<dbReference type="Pfam" id="PF13374">
    <property type="entry name" value="TPR_10"/>
    <property type="match status" value="1"/>
</dbReference>
<evidence type="ECO:0000313" key="2">
    <source>
        <dbReference type="RefSeq" id="XP_030975977.1"/>
    </source>
</evidence>
<gene>
    <name evidence="2" type="ORF">PgNI_12562</name>
</gene>
<dbReference type="AlphaFoldDB" id="A0A6P8AM50"/>
<dbReference type="RefSeq" id="XP_030975977.1">
    <property type="nucleotide sequence ID" value="XM_031132509.1"/>
</dbReference>
<reference evidence="2" key="3">
    <citation type="submission" date="2025-08" db="UniProtKB">
        <authorList>
            <consortium name="RefSeq"/>
        </authorList>
    </citation>
    <scope>IDENTIFICATION</scope>
    <source>
        <strain evidence="2">NI907</strain>
    </source>
</reference>
<dbReference type="InterPro" id="IPR012344">
    <property type="entry name" value="Matrix_HIV/RSV_N"/>
</dbReference>
<dbReference type="Proteomes" id="UP000515153">
    <property type="component" value="Unplaced"/>
</dbReference>
<reference evidence="2" key="2">
    <citation type="submission" date="2019-10" db="EMBL/GenBank/DDBJ databases">
        <authorList>
            <consortium name="NCBI Genome Project"/>
        </authorList>
    </citation>
    <scope>NUCLEOTIDE SEQUENCE</scope>
    <source>
        <strain evidence="2">NI907</strain>
    </source>
</reference>
<evidence type="ECO:0000313" key="1">
    <source>
        <dbReference type="Proteomes" id="UP000515153"/>
    </source>
</evidence>
<dbReference type="Gene3D" id="1.10.150.90">
    <property type="entry name" value="Immunodeficiency lentiviruses, gag gene matrix protein p17"/>
    <property type="match status" value="1"/>
</dbReference>
<dbReference type="KEGG" id="pgri:PgNI_12562"/>
<proteinExistence type="predicted"/>
<protein>
    <submittedName>
        <fullName evidence="2">Uncharacterized protein</fullName>
    </submittedName>
</protein>
<name>A0A6P8AM50_PYRGI</name>